<keyword evidence="3" id="KW-0472">Membrane</keyword>
<organism evidence="4 5">
    <name type="scientific">Lymnaea stagnalis</name>
    <name type="common">Great pond snail</name>
    <name type="synonym">Helix stagnalis</name>
    <dbReference type="NCBI Taxonomy" id="6523"/>
    <lineage>
        <taxon>Eukaryota</taxon>
        <taxon>Metazoa</taxon>
        <taxon>Spiralia</taxon>
        <taxon>Lophotrochozoa</taxon>
        <taxon>Mollusca</taxon>
        <taxon>Gastropoda</taxon>
        <taxon>Heterobranchia</taxon>
        <taxon>Euthyneura</taxon>
        <taxon>Panpulmonata</taxon>
        <taxon>Hygrophila</taxon>
        <taxon>Lymnaeoidea</taxon>
        <taxon>Lymnaeidae</taxon>
        <taxon>Lymnaea</taxon>
    </lineage>
</organism>
<keyword evidence="5" id="KW-1185">Reference proteome</keyword>
<comment type="caution">
    <text evidence="4">The sequence shown here is derived from an EMBL/GenBank/DDBJ whole genome shotgun (WGS) entry which is preliminary data.</text>
</comment>
<protein>
    <recommendedName>
        <fullName evidence="6">CUB domain-containing protein</fullName>
    </recommendedName>
</protein>
<dbReference type="PANTHER" id="PTHR24652">
    <property type="entry name" value="LOW-DENSITY LIPOPROTEIN RECEPTOR CLASS A DOMAIN-CONTAINING PROTEIN 2"/>
    <property type="match status" value="1"/>
</dbReference>
<dbReference type="InterPro" id="IPR023415">
    <property type="entry name" value="LDLR_class-A_CS"/>
</dbReference>
<dbReference type="InterPro" id="IPR036055">
    <property type="entry name" value="LDL_receptor-like_sf"/>
</dbReference>
<keyword evidence="3" id="KW-0812">Transmembrane</keyword>
<reference evidence="4 5" key="1">
    <citation type="submission" date="2024-04" db="EMBL/GenBank/DDBJ databases">
        <authorList>
            <consortium name="Genoscope - CEA"/>
            <person name="William W."/>
        </authorList>
    </citation>
    <scope>NUCLEOTIDE SEQUENCE [LARGE SCALE GENOMIC DNA]</scope>
</reference>
<accession>A0AAV2HIQ4</accession>
<gene>
    <name evidence="4" type="ORF">GSLYS_00007373001</name>
</gene>
<evidence type="ECO:0000313" key="5">
    <source>
        <dbReference type="Proteomes" id="UP001497497"/>
    </source>
</evidence>
<feature type="transmembrane region" description="Helical" evidence="3">
    <location>
        <begin position="216"/>
        <end position="242"/>
    </location>
</feature>
<dbReference type="PROSITE" id="PS50068">
    <property type="entry name" value="LDLRA_2"/>
    <property type="match status" value="1"/>
</dbReference>
<evidence type="ECO:0008006" key="6">
    <source>
        <dbReference type="Google" id="ProtNLM"/>
    </source>
</evidence>
<evidence type="ECO:0000256" key="3">
    <source>
        <dbReference type="SAM" id="Phobius"/>
    </source>
</evidence>
<name>A0AAV2HIQ4_LYMST</name>
<dbReference type="EMBL" id="CAXITT010000142">
    <property type="protein sequence ID" value="CAL1533355.1"/>
    <property type="molecule type" value="Genomic_DNA"/>
</dbReference>
<keyword evidence="3" id="KW-1133">Transmembrane helix</keyword>
<dbReference type="Proteomes" id="UP001497497">
    <property type="component" value="Unassembled WGS sequence"/>
</dbReference>
<dbReference type="SUPFAM" id="SSF57424">
    <property type="entry name" value="LDL receptor-like module"/>
    <property type="match status" value="1"/>
</dbReference>
<evidence type="ECO:0000313" key="4">
    <source>
        <dbReference type="EMBL" id="CAL1533355.1"/>
    </source>
</evidence>
<evidence type="ECO:0000256" key="1">
    <source>
        <dbReference type="ARBA" id="ARBA00023157"/>
    </source>
</evidence>
<dbReference type="AlphaFoldDB" id="A0AAV2HIQ4"/>
<dbReference type="InterPro" id="IPR002172">
    <property type="entry name" value="LDrepeatLR_classA_rpt"/>
</dbReference>
<dbReference type="CDD" id="cd00112">
    <property type="entry name" value="LDLa"/>
    <property type="match status" value="1"/>
</dbReference>
<evidence type="ECO:0000256" key="2">
    <source>
        <dbReference type="PROSITE-ProRule" id="PRU00124"/>
    </source>
</evidence>
<dbReference type="Gene3D" id="2.40.128.620">
    <property type="match status" value="1"/>
</dbReference>
<keyword evidence="1" id="KW-1015">Disulfide bond</keyword>
<dbReference type="InterPro" id="IPR035914">
    <property type="entry name" value="Sperma_CUB_dom_sf"/>
</dbReference>
<dbReference type="InterPro" id="IPR042333">
    <property type="entry name" value="LRAD2/Mig-13-like"/>
</dbReference>
<proteinExistence type="predicted"/>
<dbReference type="Pfam" id="PF00057">
    <property type="entry name" value="Ldl_recept_a"/>
    <property type="match status" value="1"/>
</dbReference>
<dbReference type="SMART" id="SM00192">
    <property type="entry name" value="LDLa"/>
    <property type="match status" value="1"/>
</dbReference>
<dbReference type="PANTHER" id="PTHR24652:SF69">
    <property type="entry name" value="CUB DOMAIN-CONTAINING PROTEIN"/>
    <property type="match status" value="1"/>
</dbReference>
<dbReference type="PROSITE" id="PS01209">
    <property type="entry name" value="LDLRA_1"/>
    <property type="match status" value="1"/>
</dbReference>
<sequence>MPCMCYRANMTSTLSTRTLIFSVAVLAVTISTCSASWYPSVYYLEDYCGRSLTVRNDVIIKISRRVYLPSNWMCSLTLMPYSGYEVVASFHSYSMSSAYTYSSTCVYEAIQLSSLNNPNILGPYGYCKSYSPSSQYHLTNIGTLRFATGPYSYLKPPSIQLVVNEVYSKNTTGYCTGGRFDCGGRSNQCIDQQLTCNGYDDCANGDDEIGGCTITIAAGVIGAIVAGVFIFVVLVIAVSLLVRRQRLRVAYVQYQ</sequence>
<dbReference type="SUPFAM" id="SSF49854">
    <property type="entry name" value="Spermadhesin, CUB domain"/>
    <property type="match status" value="1"/>
</dbReference>
<comment type="caution">
    <text evidence="2">Lacks conserved residue(s) required for the propagation of feature annotation.</text>
</comment>